<dbReference type="KEGG" id="step:IC006_2277"/>
<sequence length="132" mass="13942">MSDIVFGGIVGAIITFLIAWIVDSIPVWIAAKFFSDEDSFPRAMVATLGGIIVFAIVFAIFTIGLAVFIGPLASLVGVVIAFIALLLVFKAVFDVGWLGALGIAIMSVIIFLIIAFILSIIGIGIPNLIHHV</sequence>
<name>A0A510DXJ5_9CREN</name>
<keyword evidence="1" id="KW-1133">Transmembrane helix</keyword>
<dbReference type="Proteomes" id="UP000322983">
    <property type="component" value="Chromosome"/>
</dbReference>
<keyword evidence="1" id="KW-0472">Membrane</keyword>
<dbReference type="OrthoDB" id="57468at2157"/>
<keyword evidence="4" id="KW-1185">Reference proteome</keyword>
<dbReference type="Proteomes" id="UP000325030">
    <property type="component" value="Chromosome"/>
</dbReference>
<reference evidence="2 4" key="2">
    <citation type="journal article" date="2020" name="Int. J. Syst. Evol. Microbiol.">
        <title>Sulfuracidifex tepidarius gen. nov., sp. nov. and transfer of Sulfolobus metallicus Huber and Stetter 1992 to the genus Sulfuracidifex as Sulfuracidifex metallicus comb. nov.</title>
        <authorList>
            <person name="Itoh T."/>
            <person name="Miura T."/>
            <person name="Sakai H.D."/>
            <person name="Kato S."/>
            <person name="Ohkuma M."/>
            <person name="Takashina T."/>
        </authorList>
    </citation>
    <scope>NUCLEOTIDE SEQUENCE [LARGE SCALE GENOMIC DNA]</scope>
    <source>
        <strain evidence="2 4">IC-006</strain>
        <strain evidence="3">IC-007</strain>
    </source>
</reference>
<dbReference type="STRING" id="1294262.GCA_001316085_02173"/>
<evidence type="ECO:0000313" key="4">
    <source>
        <dbReference type="Proteomes" id="UP000322983"/>
    </source>
</evidence>
<feature type="transmembrane region" description="Helical" evidence="1">
    <location>
        <begin position="100"/>
        <end position="125"/>
    </location>
</feature>
<accession>A0A510DXJ5</accession>
<protein>
    <submittedName>
        <fullName evidence="2">Uncharacterized protein</fullName>
    </submittedName>
</protein>
<dbReference type="GeneID" id="41718592"/>
<proteinExistence type="predicted"/>
<keyword evidence="1" id="KW-0812">Transmembrane</keyword>
<gene>
    <name evidence="2" type="ORF">IC006_2277</name>
    <name evidence="3" type="ORF">IC007_2280</name>
</gene>
<evidence type="ECO:0000313" key="5">
    <source>
        <dbReference type="Proteomes" id="UP000325030"/>
    </source>
</evidence>
<dbReference type="EMBL" id="AP018930">
    <property type="protein sequence ID" value="BBG27726.1"/>
    <property type="molecule type" value="Genomic_DNA"/>
</dbReference>
<organism evidence="2 4">
    <name type="scientific">Sulfuracidifex tepidarius</name>
    <dbReference type="NCBI Taxonomy" id="1294262"/>
    <lineage>
        <taxon>Archaea</taxon>
        <taxon>Thermoproteota</taxon>
        <taxon>Thermoprotei</taxon>
        <taxon>Sulfolobales</taxon>
        <taxon>Sulfolobaceae</taxon>
        <taxon>Sulfuracidifex</taxon>
    </lineage>
</organism>
<feature type="transmembrane region" description="Helical" evidence="1">
    <location>
        <begin position="6"/>
        <end position="31"/>
    </location>
</feature>
<feature type="transmembrane region" description="Helical" evidence="1">
    <location>
        <begin position="43"/>
        <end position="69"/>
    </location>
</feature>
<dbReference type="AlphaFoldDB" id="A0A510DXJ5"/>
<evidence type="ECO:0000313" key="3">
    <source>
        <dbReference type="EMBL" id="BBG27726.1"/>
    </source>
</evidence>
<evidence type="ECO:0000313" key="2">
    <source>
        <dbReference type="EMBL" id="BBG24943.1"/>
    </source>
</evidence>
<dbReference type="EMBL" id="AP018929">
    <property type="protein sequence ID" value="BBG24943.1"/>
    <property type="molecule type" value="Genomic_DNA"/>
</dbReference>
<feature type="transmembrane region" description="Helical" evidence="1">
    <location>
        <begin position="75"/>
        <end position="93"/>
    </location>
</feature>
<evidence type="ECO:0000256" key="1">
    <source>
        <dbReference type="SAM" id="Phobius"/>
    </source>
</evidence>
<dbReference type="RefSeq" id="WP_054846260.1">
    <property type="nucleotide sequence ID" value="NZ_AP018929.1"/>
</dbReference>
<accession>A0A510E5G9</accession>
<reference evidence="5" key="1">
    <citation type="submission" date="2018-09" db="EMBL/GenBank/DDBJ databases">
        <title>Complete Genome Sequencing of Sulfolobus sp. JCM 16834.</title>
        <authorList>
            <person name="Kato S."/>
            <person name="Itoh T."/>
            <person name="Ohkuma M."/>
        </authorList>
    </citation>
    <scope>NUCLEOTIDE SEQUENCE [LARGE SCALE GENOMIC DNA]</scope>
    <source>
        <strain evidence="5">IC-007</strain>
    </source>
</reference>